<sequence length="98" mass="10409">MYVLAGLATLCWCGAAYGGRIVFLGRDMVEGLLSFVGLLWLAAFEMLALLFTLTTAFELRRRNSPRAALATGLVAVAGVVVTIVFVLWVATATSQTGP</sequence>
<protein>
    <submittedName>
        <fullName evidence="2">Uncharacterized protein</fullName>
    </submittedName>
</protein>
<dbReference type="AlphaFoldDB" id="A0A386WJH2"/>
<reference evidence="2 3" key="1">
    <citation type="submission" date="2017-10" db="EMBL/GenBank/DDBJ databases">
        <title>Integration of genomic and chemical information greatly accelerates assignment of the full stereostructure of myelolactone, a potent inhibitor of myeloma from a marine-derived Micromonospora.</title>
        <authorList>
            <person name="Kim M.C."/>
            <person name="Machado H."/>
            <person name="Jensen P.R."/>
            <person name="Fenical W."/>
        </authorList>
    </citation>
    <scope>NUCLEOTIDE SEQUENCE [LARGE SCALE GENOMIC DNA]</scope>
    <source>
        <strain evidence="2 3">CNY-010</strain>
    </source>
</reference>
<name>A0A386WJH2_9ACTN</name>
<dbReference type="KEGG" id="mtua:CSH63_12485"/>
<keyword evidence="1" id="KW-1133">Transmembrane helix</keyword>
<feature type="transmembrane region" description="Helical" evidence="1">
    <location>
        <begin position="34"/>
        <end position="57"/>
    </location>
</feature>
<feature type="transmembrane region" description="Helical" evidence="1">
    <location>
        <begin position="69"/>
        <end position="90"/>
    </location>
</feature>
<dbReference type="Proteomes" id="UP000267804">
    <property type="component" value="Chromosome"/>
</dbReference>
<keyword evidence="1" id="KW-0472">Membrane</keyword>
<accession>A0A386WJH2</accession>
<evidence type="ECO:0000313" key="3">
    <source>
        <dbReference type="Proteomes" id="UP000267804"/>
    </source>
</evidence>
<dbReference type="RefSeq" id="WP_147457884.1">
    <property type="nucleotide sequence ID" value="NZ_CP024087.1"/>
</dbReference>
<proteinExistence type="predicted"/>
<gene>
    <name evidence="2" type="ORF">CSH63_12485</name>
</gene>
<evidence type="ECO:0000313" key="2">
    <source>
        <dbReference type="EMBL" id="AYF28253.1"/>
    </source>
</evidence>
<evidence type="ECO:0000256" key="1">
    <source>
        <dbReference type="SAM" id="Phobius"/>
    </source>
</evidence>
<dbReference type="EMBL" id="CP024087">
    <property type="protein sequence ID" value="AYF28253.1"/>
    <property type="molecule type" value="Genomic_DNA"/>
</dbReference>
<keyword evidence="1" id="KW-0812">Transmembrane</keyword>
<organism evidence="2 3">
    <name type="scientific">Micromonospora tulbaghiae</name>
    <dbReference type="NCBI Taxonomy" id="479978"/>
    <lineage>
        <taxon>Bacteria</taxon>
        <taxon>Bacillati</taxon>
        <taxon>Actinomycetota</taxon>
        <taxon>Actinomycetes</taxon>
        <taxon>Micromonosporales</taxon>
        <taxon>Micromonosporaceae</taxon>
        <taxon>Micromonospora</taxon>
    </lineage>
</organism>